<proteinExistence type="inferred from homology"/>
<feature type="transmembrane region" description="Helical" evidence="4">
    <location>
        <begin position="96"/>
        <end position="115"/>
    </location>
</feature>
<dbReference type="CDD" id="cd17332">
    <property type="entry name" value="MFS_MelB_like"/>
    <property type="match status" value="1"/>
</dbReference>
<dbReference type="GO" id="GO:0015293">
    <property type="term" value="F:symporter activity"/>
    <property type="evidence" value="ECO:0007669"/>
    <property type="project" value="InterPro"/>
</dbReference>
<gene>
    <name evidence="5" type="ORF">FNH47_06325</name>
</gene>
<comment type="subcellular location">
    <subcellularLocation>
        <location evidence="1">Cell inner membrane</location>
        <topology evidence="1">Multi-pass membrane protein</topology>
    </subcellularLocation>
</comment>
<accession>A0A5Y2SCK0</accession>
<feature type="transmembrane region" description="Helical" evidence="4">
    <location>
        <begin position="30"/>
        <end position="50"/>
    </location>
</feature>
<dbReference type="PANTHER" id="PTHR11328:SF24">
    <property type="entry name" value="MAJOR FACILITATOR SUPERFAMILY (MFS) PROFILE DOMAIN-CONTAINING PROTEIN"/>
    <property type="match status" value="1"/>
</dbReference>
<feature type="transmembrane region" description="Helical" evidence="4">
    <location>
        <begin position="311"/>
        <end position="331"/>
    </location>
</feature>
<protein>
    <submittedName>
        <fullName evidence="5">MFS transporter</fullName>
    </submittedName>
</protein>
<organism evidence="5">
    <name type="scientific">Salmonella houtenae</name>
    <dbReference type="NCBI Taxonomy" id="59205"/>
    <lineage>
        <taxon>Bacteria</taxon>
        <taxon>Pseudomonadati</taxon>
        <taxon>Pseudomonadota</taxon>
        <taxon>Gammaproteobacteria</taxon>
        <taxon>Enterobacterales</taxon>
        <taxon>Enterobacteriaceae</taxon>
        <taxon>Salmonella</taxon>
    </lineage>
</organism>
<keyword evidence="4" id="KW-1133">Transmembrane helix</keyword>
<dbReference type="AlphaFoldDB" id="A0A5Y2SCK0"/>
<dbReference type="NCBIfam" id="TIGR00792">
    <property type="entry name" value="gph"/>
    <property type="match status" value="1"/>
</dbReference>
<dbReference type="GO" id="GO:0008643">
    <property type="term" value="P:carbohydrate transport"/>
    <property type="evidence" value="ECO:0007669"/>
    <property type="project" value="InterPro"/>
</dbReference>
<dbReference type="InterPro" id="IPR036259">
    <property type="entry name" value="MFS_trans_sf"/>
</dbReference>
<dbReference type="SUPFAM" id="SSF103473">
    <property type="entry name" value="MFS general substrate transporter"/>
    <property type="match status" value="1"/>
</dbReference>
<evidence type="ECO:0000313" key="5">
    <source>
        <dbReference type="EMBL" id="ECF6073677.1"/>
    </source>
</evidence>
<feature type="transmembrane region" description="Helical" evidence="4">
    <location>
        <begin position="428"/>
        <end position="445"/>
    </location>
</feature>
<dbReference type="EMBL" id="AAILSW010000009">
    <property type="protein sequence ID" value="ECF6073677.1"/>
    <property type="molecule type" value="Genomic_DNA"/>
</dbReference>
<feature type="transmembrane region" description="Helical" evidence="4">
    <location>
        <begin position="56"/>
        <end position="75"/>
    </location>
</feature>
<sequence length="466" mass="51422">MTSTSMTTANIAQDKAGQTLSVREKIGYGLGDAGGTVITCLIMNFLTFFYTDVFGLTPALVGTLFIALRVFDAISDPVMGIIADRTQSRWGRFRPWQLWMAIPIGIIGILTFTVSDAGMGVKITWAFGTYLMLSVGYTAINVPYCALINTMTTRHEEVIACQSWRFVLCGGAGFVVSVGLPWMVDFLGRGNAAQGYQWGVGVLCAIAVIMFLCCFFWVRERVPLAMMGKFTLREHLAGLRKNDQLLLMLVMSFLLINVFNIRGGGYMYFITYVLEGGTAYTSLFFTMVTFASILGSVIVSPLTRRIDTVKLYYRTNLVLATLAIAMWFLPVGPAYQVLWLAVILGNGIILGFTLPLHFSLMAFADDYGEWKTSVRSSGMNFAFNLFFIKLAWASSAGIISLLFIFVAYQPGASNQTPASLNGITAMETLLPALFHLLLALAIRICKLNNPMMSLIATDLRQRHVQL</sequence>
<dbReference type="PANTHER" id="PTHR11328">
    <property type="entry name" value="MAJOR FACILITATOR SUPERFAMILY DOMAIN-CONTAINING PROTEIN"/>
    <property type="match status" value="1"/>
</dbReference>
<keyword evidence="4" id="KW-0472">Membrane</keyword>
<dbReference type="InterPro" id="IPR001927">
    <property type="entry name" value="Na/Gal_symport"/>
</dbReference>
<dbReference type="GO" id="GO:0005886">
    <property type="term" value="C:plasma membrane"/>
    <property type="evidence" value="ECO:0007669"/>
    <property type="project" value="UniProtKB-SubCell"/>
</dbReference>
<feature type="transmembrane region" description="Helical" evidence="4">
    <location>
        <begin position="245"/>
        <end position="268"/>
    </location>
</feature>
<dbReference type="Pfam" id="PF13347">
    <property type="entry name" value="MFS_2"/>
    <property type="match status" value="1"/>
</dbReference>
<feature type="transmembrane region" description="Helical" evidence="4">
    <location>
        <begin position="196"/>
        <end position="218"/>
    </location>
</feature>
<keyword evidence="3" id="KW-1003">Cell membrane</keyword>
<dbReference type="Gene3D" id="1.20.1250.20">
    <property type="entry name" value="MFS general substrate transporter like domains"/>
    <property type="match status" value="2"/>
</dbReference>
<keyword evidence="4" id="KW-0812">Transmembrane</keyword>
<feature type="transmembrane region" description="Helical" evidence="4">
    <location>
        <begin position="280"/>
        <end position="299"/>
    </location>
</feature>
<feature type="transmembrane region" description="Helical" evidence="4">
    <location>
        <begin position="127"/>
        <end position="151"/>
    </location>
</feature>
<name>A0A5Y2SCK0_SALHO</name>
<comment type="similarity">
    <text evidence="2">Belongs to the sodium:galactoside symporter (TC 2.A.2) family.</text>
</comment>
<reference evidence="5" key="1">
    <citation type="submission" date="2019-07" db="EMBL/GenBank/DDBJ databases">
        <authorList>
            <person name="Ashton P.M."/>
            <person name="Dallman T."/>
            <person name="Nair S."/>
            <person name="De Pinna E."/>
            <person name="Peters T."/>
            <person name="Grant K."/>
        </authorList>
    </citation>
    <scope>NUCLEOTIDE SEQUENCE [LARGE SCALE GENOMIC DNA]</scope>
    <source>
        <strain evidence="5">674345</strain>
    </source>
</reference>
<feature type="transmembrane region" description="Helical" evidence="4">
    <location>
        <begin position="163"/>
        <end position="184"/>
    </location>
</feature>
<dbReference type="GO" id="GO:0006814">
    <property type="term" value="P:sodium ion transport"/>
    <property type="evidence" value="ECO:0007669"/>
    <property type="project" value="InterPro"/>
</dbReference>
<feature type="transmembrane region" description="Helical" evidence="4">
    <location>
        <begin position="381"/>
        <end position="408"/>
    </location>
</feature>
<dbReference type="Proteomes" id="UP000839836">
    <property type="component" value="Unassembled WGS sequence"/>
</dbReference>
<keyword evidence="3" id="KW-0997">Cell inner membrane</keyword>
<evidence type="ECO:0000256" key="2">
    <source>
        <dbReference type="ARBA" id="ARBA00009617"/>
    </source>
</evidence>
<dbReference type="InterPro" id="IPR039672">
    <property type="entry name" value="MFS_2"/>
</dbReference>
<evidence type="ECO:0000256" key="1">
    <source>
        <dbReference type="ARBA" id="ARBA00004429"/>
    </source>
</evidence>
<evidence type="ECO:0000256" key="4">
    <source>
        <dbReference type="SAM" id="Phobius"/>
    </source>
</evidence>
<feature type="transmembrane region" description="Helical" evidence="4">
    <location>
        <begin position="337"/>
        <end position="360"/>
    </location>
</feature>
<comment type="caution">
    <text evidence="5">The sequence shown here is derived from an EMBL/GenBank/DDBJ whole genome shotgun (WGS) entry which is preliminary data.</text>
</comment>
<evidence type="ECO:0000256" key="3">
    <source>
        <dbReference type="ARBA" id="ARBA00022519"/>
    </source>
</evidence>